<name>A0AA85KHF1_TRIRE</name>
<accession>A0AA85KHF1</accession>
<dbReference type="AlphaFoldDB" id="A0AA85KHF1"/>
<sequence length="574" mass="64040">MSTFDKIYRSVLPMKFFSKGWGRPDILIKLVENMKIVKQRDLYCSVKSKTNINIEKRTEGKRAVQIEGSFLSPFDAIIPNALKEDNKVSRFQMVIPKSWSTNYRPVCIHFAGTGDHNYSRRRLFLANQLIEDGIASLIIMNPFYSTRKPKDQKGSSLNFVSDLFIMGGALIMECSALLDWCEQNGYGPFALHGISMGGYMAGLCATVWPKPISLIPCLSWTSASVVFVEGILSNAVDWSVLTKQYYSDSIYSDVIRPKLQPPFPASFKADNTSEDPLEDLIRSALKSQNLSNTSNVKQSTSMEMDHLLSTTASSEQTSDTRVHVIQNHTKAHSLVNSSSGSNLHLHESITSQPINISTPRQSSSSSSSSVNPAYASLLSARRFLPNNISIGLPSSLSSINLNTFLRYPIDNSLWHNSLSLFRSIPEDISRMMSTTSSPPDPEVQQFLRDLLDFFTHLGNFSPILDSRLVLPVAAECDAYVPRYGVCSLTKIYPNAEIRILPQSGHVGAYVRNAIWTNDFRQAITDCLNRQVHLYHDEPGPFGRNKKSALNNDNNNNNTINNSDNIIQATDRSKG</sequence>
<feature type="compositionally biased region" description="Low complexity" evidence="1">
    <location>
        <begin position="550"/>
        <end position="566"/>
    </location>
</feature>
<evidence type="ECO:0000313" key="2">
    <source>
        <dbReference type="Proteomes" id="UP000050795"/>
    </source>
</evidence>
<organism evidence="2 3">
    <name type="scientific">Trichobilharzia regenti</name>
    <name type="common">Nasal bird schistosome</name>
    <dbReference type="NCBI Taxonomy" id="157069"/>
    <lineage>
        <taxon>Eukaryota</taxon>
        <taxon>Metazoa</taxon>
        <taxon>Spiralia</taxon>
        <taxon>Lophotrochozoa</taxon>
        <taxon>Platyhelminthes</taxon>
        <taxon>Trematoda</taxon>
        <taxon>Digenea</taxon>
        <taxon>Strigeidida</taxon>
        <taxon>Schistosomatoidea</taxon>
        <taxon>Schistosomatidae</taxon>
        <taxon>Trichobilharzia</taxon>
    </lineage>
</organism>
<proteinExistence type="predicted"/>
<evidence type="ECO:0000313" key="3">
    <source>
        <dbReference type="WBParaSite" id="TREG1_90380.1"/>
    </source>
</evidence>
<protein>
    <recommendedName>
        <fullName evidence="4">Protein ABHD18</fullName>
    </recommendedName>
</protein>
<keyword evidence="2" id="KW-1185">Reference proteome</keyword>
<dbReference type="Gene3D" id="3.40.50.1820">
    <property type="entry name" value="alpha/beta hydrolase"/>
    <property type="match status" value="1"/>
</dbReference>
<dbReference type="Proteomes" id="UP000050795">
    <property type="component" value="Unassembled WGS sequence"/>
</dbReference>
<evidence type="ECO:0008006" key="4">
    <source>
        <dbReference type="Google" id="ProtNLM"/>
    </source>
</evidence>
<reference evidence="3" key="2">
    <citation type="submission" date="2023-11" db="UniProtKB">
        <authorList>
            <consortium name="WormBaseParasite"/>
        </authorList>
    </citation>
    <scope>IDENTIFICATION</scope>
</reference>
<dbReference type="WBParaSite" id="TREG1_90380.1">
    <property type="protein sequence ID" value="TREG1_90380.1"/>
    <property type="gene ID" value="TREG1_90380"/>
</dbReference>
<evidence type="ECO:0000256" key="1">
    <source>
        <dbReference type="SAM" id="MobiDB-lite"/>
    </source>
</evidence>
<dbReference type="PANTHER" id="PTHR13617:SF14">
    <property type="entry name" value="PROTEIN ABHD18"/>
    <property type="match status" value="1"/>
</dbReference>
<dbReference type="Pfam" id="PF09752">
    <property type="entry name" value="ABHD18"/>
    <property type="match status" value="1"/>
</dbReference>
<reference evidence="2" key="1">
    <citation type="submission" date="2022-06" db="EMBL/GenBank/DDBJ databases">
        <authorList>
            <person name="Berger JAMES D."/>
            <person name="Berger JAMES D."/>
        </authorList>
    </citation>
    <scope>NUCLEOTIDE SEQUENCE [LARGE SCALE GENOMIC DNA]</scope>
</reference>
<feature type="region of interest" description="Disordered" evidence="1">
    <location>
        <begin position="542"/>
        <end position="574"/>
    </location>
</feature>
<dbReference type="SUPFAM" id="SSF53474">
    <property type="entry name" value="alpha/beta-Hydrolases"/>
    <property type="match status" value="1"/>
</dbReference>
<dbReference type="InterPro" id="IPR029058">
    <property type="entry name" value="AB_hydrolase_fold"/>
</dbReference>
<dbReference type="InterPro" id="IPR019149">
    <property type="entry name" value="ABHD18"/>
</dbReference>
<dbReference type="PANTHER" id="PTHR13617">
    <property type="entry name" value="PROTEIN ABHD18"/>
    <property type="match status" value="1"/>
</dbReference>